<reference evidence="2 3" key="2">
    <citation type="submission" date="2024-07" db="EMBL/GenBank/DDBJ databases">
        <authorList>
            <person name="Akdeniz Z."/>
        </authorList>
    </citation>
    <scope>NUCLEOTIDE SEQUENCE [LARGE SCALE GENOMIC DNA]</scope>
</reference>
<accession>A0AA86UPD0</accession>
<dbReference type="EMBL" id="CATOUU010000759">
    <property type="protein sequence ID" value="CAI9946198.1"/>
    <property type="molecule type" value="Genomic_DNA"/>
</dbReference>
<protein>
    <submittedName>
        <fullName evidence="2">Hypothetical_protein</fullName>
    </submittedName>
</protein>
<name>A0AA86UPD0_9EUKA</name>
<reference evidence="1" key="1">
    <citation type="submission" date="2023-06" db="EMBL/GenBank/DDBJ databases">
        <authorList>
            <person name="Kurt Z."/>
        </authorList>
    </citation>
    <scope>NUCLEOTIDE SEQUENCE</scope>
</reference>
<sequence>MKNVNKLLVYMQSKAISDNLTKNTKNSSQRIQIFLEQIYNQNINVQQQLLNIQALQLLIEEDQSYLYTLDLDKIQYMSRIPQLQEQMVMLLINYAIYEYLPDKVLYQCQKIFEYGLQLDAENLSNVAFLKYIIILLGNLSSVIPQFCIHYYNLFLPKIVYMRQQCLQIAKQYNINSQKHVNHPFVPTFLDSAVIIEKICWSLCILIKTLEIPNQILSNNFTNLVFNQNALTKTAQAYLSSCIRFMVERQYECANELELYQTVKQFLAKGMHQNCLHVFIINFVNANPEMLQQVIIEMEDLLEKSENECTMSTCSLVLKQFEEFADYDCEIVFKMEQNLD</sequence>
<dbReference type="AlphaFoldDB" id="A0AA86UPD0"/>
<proteinExistence type="predicted"/>
<evidence type="ECO:0000313" key="2">
    <source>
        <dbReference type="EMBL" id="CAL6070783.1"/>
    </source>
</evidence>
<keyword evidence="3" id="KW-1185">Reference proteome</keyword>
<evidence type="ECO:0000313" key="3">
    <source>
        <dbReference type="Proteomes" id="UP001642409"/>
    </source>
</evidence>
<dbReference type="Proteomes" id="UP001642409">
    <property type="component" value="Unassembled WGS sequence"/>
</dbReference>
<gene>
    <name evidence="1" type="ORF">HINF_LOCUS33843</name>
    <name evidence="2" type="ORF">HINF_LOCUS54800</name>
</gene>
<comment type="caution">
    <text evidence="1">The sequence shown here is derived from an EMBL/GenBank/DDBJ whole genome shotgun (WGS) entry which is preliminary data.</text>
</comment>
<dbReference type="EMBL" id="CAXDID020000287">
    <property type="protein sequence ID" value="CAL6070783.1"/>
    <property type="molecule type" value="Genomic_DNA"/>
</dbReference>
<evidence type="ECO:0000313" key="1">
    <source>
        <dbReference type="EMBL" id="CAI9946198.1"/>
    </source>
</evidence>
<organism evidence="1">
    <name type="scientific">Hexamita inflata</name>
    <dbReference type="NCBI Taxonomy" id="28002"/>
    <lineage>
        <taxon>Eukaryota</taxon>
        <taxon>Metamonada</taxon>
        <taxon>Diplomonadida</taxon>
        <taxon>Hexamitidae</taxon>
        <taxon>Hexamitinae</taxon>
        <taxon>Hexamita</taxon>
    </lineage>
</organism>